<dbReference type="GO" id="GO:0009055">
    <property type="term" value="F:electron transfer activity"/>
    <property type="evidence" value="ECO:0007669"/>
    <property type="project" value="InterPro"/>
</dbReference>
<accession>A0A1H7JKS2</accession>
<dbReference type="AlphaFoldDB" id="A0A1H7JKS2"/>
<dbReference type="GO" id="GO:0020037">
    <property type="term" value="F:heme binding"/>
    <property type="evidence" value="ECO:0007669"/>
    <property type="project" value="InterPro"/>
</dbReference>
<evidence type="ECO:0000313" key="2">
    <source>
        <dbReference type="Proteomes" id="UP000198807"/>
    </source>
</evidence>
<protein>
    <recommendedName>
        <fullName evidence="3">Cytochrome C</fullName>
    </recommendedName>
</protein>
<dbReference type="Proteomes" id="UP000198807">
    <property type="component" value="Unassembled WGS sequence"/>
</dbReference>
<dbReference type="GO" id="GO:0005506">
    <property type="term" value="F:iron ion binding"/>
    <property type="evidence" value="ECO:0007669"/>
    <property type="project" value="InterPro"/>
</dbReference>
<gene>
    <name evidence="1" type="ORF">SAMN04488129_10484</name>
</gene>
<dbReference type="Gene3D" id="1.20.120.10">
    <property type="entry name" value="Cytochrome c/b562"/>
    <property type="match status" value="1"/>
</dbReference>
<name>A0A1H7JKS2_9GAMM</name>
<dbReference type="STRING" id="650850.SAMN04488129_10484"/>
<dbReference type="SUPFAM" id="SSF47175">
    <property type="entry name" value="Cytochromes"/>
    <property type="match status" value="1"/>
</dbReference>
<sequence>MLFAISIRSLPPRCRHGRRAAIVLGTLVALGVSATSLAAEPVRPELTPKLQGLLKKEMIQIELAMQDVYSAILQGRHTTVAEKGQSIHDSFILEQSLTDQDRQELKAAVPPEFLQMDAYLHELSASLAEAGRTEDTPGQVELFGRMTESCVACHSTYVTDRFEGLKSSDVSAEWGLAPEVPSDGSER</sequence>
<evidence type="ECO:0000313" key="1">
    <source>
        <dbReference type="EMBL" id="SEK75219.1"/>
    </source>
</evidence>
<proteinExistence type="predicted"/>
<organism evidence="1 2">
    <name type="scientific">Halomonas daqiaonensis</name>
    <dbReference type="NCBI Taxonomy" id="650850"/>
    <lineage>
        <taxon>Bacteria</taxon>
        <taxon>Pseudomonadati</taxon>
        <taxon>Pseudomonadota</taxon>
        <taxon>Gammaproteobacteria</taxon>
        <taxon>Oceanospirillales</taxon>
        <taxon>Halomonadaceae</taxon>
        <taxon>Halomonas</taxon>
    </lineage>
</organism>
<dbReference type="EMBL" id="FOBC01000004">
    <property type="protein sequence ID" value="SEK75219.1"/>
    <property type="molecule type" value="Genomic_DNA"/>
</dbReference>
<keyword evidence="2" id="KW-1185">Reference proteome</keyword>
<dbReference type="GO" id="GO:0022900">
    <property type="term" value="P:electron transport chain"/>
    <property type="evidence" value="ECO:0007669"/>
    <property type="project" value="InterPro"/>
</dbReference>
<reference evidence="2" key="1">
    <citation type="submission" date="2016-10" db="EMBL/GenBank/DDBJ databases">
        <authorList>
            <person name="Varghese N."/>
            <person name="Submissions S."/>
        </authorList>
    </citation>
    <scope>NUCLEOTIDE SEQUENCE [LARGE SCALE GENOMIC DNA]</scope>
    <source>
        <strain evidence="2">CGMCC 1.9150</strain>
    </source>
</reference>
<evidence type="ECO:0008006" key="3">
    <source>
        <dbReference type="Google" id="ProtNLM"/>
    </source>
</evidence>
<dbReference type="InterPro" id="IPR010980">
    <property type="entry name" value="Cyt_c/b562"/>
</dbReference>